<dbReference type="AlphaFoldDB" id="A0A2W7ICK1"/>
<keyword evidence="6" id="KW-1185">Reference proteome</keyword>
<dbReference type="NCBIfam" id="TIGR04183">
    <property type="entry name" value="Por_Secre_tail"/>
    <property type="match status" value="1"/>
</dbReference>
<organism evidence="5 6">
    <name type="scientific">Mesonia algae</name>
    <dbReference type="NCBI Taxonomy" id="213248"/>
    <lineage>
        <taxon>Bacteria</taxon>
        <taxon>Pseudomonadati</taxon>
        <taxon>Bacteroidota</taxon>
        <taxon>Flavobacteriia</taxon>
        <taxon>Flavobacteriales</taxon>
        <taxon>Flavobacteriaceae</taxon>
        <taxon>Mesonia</taxon>
    </lineage>
</organism>
<dbReference type="Proteomes" id="UP000249542">
    <property type="component" value="Unassembled WGS sequence"/>
</dbReference>
<protein>
    <submittedName>
        <fullName evidence="5">Putative secreted protein (Por secretion system target)</fullName>
    </submittedName>
</protein>
<evidence type="ECO:0000259" key="4">
    <source>
        <dbReference type="Pfam" id="PF18962"/>
    </source>
</evidence>
<accession>A0A2W7ICK1</accession>
<dbReference type="InterPro" id="IPR043744">
    <property type="entry name" value="DUF5689"/>
</dbReference>
<feature type="domain" description="Secretion system C-terminal sorting" evidence="4">
    <location>
        <begin position="507"/>
        <end position="576"/>
    </location>
</feature>
<dbReference type="RefSeq" id="WP_111539514.1">
    <property type="nucleotide sequence ID" value="NZ_QKYV01000001.1"/>
</dbReference>
<evidence type="ECO:0000256" key="1">
    <source>
        <dbReference type="ARBA" id="ARBA00022729"/>
    </source>
</evidence>
<sequence>MKKITFLMSFMFIAITSMAQTPIITMISDGDCPGGLPKVVEIYADGAVDFSNYSLVKSPNGGDFSSTLNLTDLGTVTDDFVYVYKDGTDDGDNSFFDANFPNATNKLATTSDAANFNGDDPIRLVLDSDMTVIDQYGNQEDGTDTAWEYKDGYAKRNNGTLPNGAFNAGDWTFNNGVLDGEGLCQGGNSFESIIGIGTFTPGTVACPLIVTLTSVTCDTETTGATSDTYTVTGTFTGGGTEVYTFTINEGTVVSTDEISSMEEGTITVTGIPEGTDLIYSITSSSCDIEATVPSPECEPSSNVSNIAALREGTVGNIYTLTGEAFLTYQQSFRNQKYIQDATAAILIDDNDGNITTTYTVGDGITNITGELSEFNGIMQFIPESDPGEATSNNNDVAPQVLMVADFMANSEIYESELIAFADVTIADIAEGDGTYQTGENYDLTQGSDVTTLRTNFFDAAYIGTALPSSTVNVVGIASQFNDEGQIFPTNVDANLSASSNTLTNVSIYPNPSNTGLVTIETASNEAAAVEVYNLLGKQVISQTLTNSTLNVANLSSGVYLVKVSVEGKSATKKLVIE</sequence>
<dbReference type="Pfam" id="PF18942">
    <property type="entry name" value="DUF5689"/>
    <property type="match status" value="1"/>
</dbReference>
<dbReference type="InterPro" id="IPR026444">
    <property type="entry name" value="Secre_tail"/>
</dbReference>
<evidence type="ECO:0000313" key="5">
    <source>
        <dbReference type="EMBL" id="PZW43828.1"/>
    </source>
</evidence>
<evidence type="ECO:0000256" key="2">
    <source>
        <dbReference type="SAM" id="SignalP"/>
    </source>
</evidence>
<keyword evidence="1 2" id="KW-0732">Signal</keyword>
<name>A0A2W7ICK1_9FLAO</name>
<dbReference type="Pfam" id="PF18962">
    <property type="entry name" value="Por_Secre_tail"/>
    <property type="match status" value="1"/>
</dbReference>
<proteinExistence type="predicted"/>
<dbReference type="EMBL" id="QKYV01000001">
    <property type="protein sequence ID" value="PZW43828.1"/>
    <property type="molecule type" value="Genomic_DNA"/>
</dbReference>
<evidence type="ECO:0000313" key="6">
    <source>
        <dbReference type="Proteomes" id="UP000249542"/>
    </source>
</evidence>
<feature type="domain" description="DUF5689" evidence="3">
    <location>
        <begin position="332"/>
        <end position="490"/>
    </location>
</feature>
<gene>
    <name evidence="5" type="ORF">LX95_00153</name>
</gene>
<comment type="caution">
    <text evidence="5">The sequence shown here is derived from an EMBL/GenBank/DDBJ whole genome shotgun (WGS) entry which is preliminary data.</text>
</comment>
<reference evidence="5 6" key="1">
    <citation type="submission" date="2018-06" db="EMBL/GenBank/DDBJ databases">
        <title>Genomic Encyclopedia of Archaeal and Bacterial Type Strains, Phase II (KMG-II): from individual species to whole genera.</title>
        <authorList>
            <person name="Goeker M."/>
        </authorList>
    </citation>
    <scope>NUCLEOTIDE SEQUENCE [LARGE SCALE GENOMIC DNA]</scope>
    <source>
        <strain evidence="5 6">DSM 15361</strain>
    </source>
</reference>
<feature type="signal peptide" evidence="2">
    <location>
        <begin position="1"/>
        <end position="19"/>
    </location>
</feature>
<evidence type="ECO:0000259" key="3">
    <source>
        <dbReference type="Pfam" id="PF18942"/>
    </source>
</evidence>
<feature type="chain" id="PRO_5016111142" evidence="2">
    <location>
        <begin position="20"/>
        <end position="577"/>
    </location>
</feature>